<organism evidence="1 2">
    <name type="scientific">Vibrio maritimus</name>
    <dbReference type="NCBI Taxonomy" id="990268"/>
    <lineage>
        <taxon>Bacteria</taxon>
        <taxon>Pseudomonadati</taxon>
        <taxon>Pseudomonadota</taxon>
        <taxon>Gammaproteobacteria</taxon>
        <taxon>Vibrionales</taxon>
        <taxon>Vibrionaceae</taxon>
        <taxon>Vibrio</taxon>
    </lineage>
</organism>
<evidence type="ECO:0000313" key="2">
    <source>
        <dbReference type="Proteomes" id="UP000029228"/>
    </source>
</evidence>
<dbReference type="EMBL" id="BBMR01000017">
    <property type="protein sequence ID" value="GAL22940.1"/>
    <property type="molecule type" value="Genomic_DNA"/>
</dbReference>
<dbReference type="AlphaFoldDB" id="A0A090S5F3"/>
<accession>A0A090S5F3</accession>
<dbReference type="OrthoDB" id="9893923at2"/>
<comment type="caution">
    <text evidence="1">The sequence shown here is derived from an EMBL/GenBank/DDBJ whole genome shotgun (WGS) entry which is preliminary data.</text>
</comment>
<gene>
    <name evidence="1" type="ORF">JCM19235_1241</name>
</gene>
<dbReference type="Proteomes" id="UP000029228">
    <property type="component" value="Unassembled WGS sequence"/>
</dbReference>
<evidence type="ECO:0000313" key="1">
    <source>
        <dbReference type="EMBL" id="GAL22940.1"/>
    </source>
</evidence>
<proteinExistence type="predicted"/>
<reference evidence="1 2" key="1">
    <citation type="submission" date="2014-09" db="EMBL/GenBank/DDBJ databases">
        <title>Vibrio maritimus JCM 19235. (C45) whole genome shotgun sequence.</title>
        <authorList>
            <person name="Sawabe T."/>
            <person name="Meirelles P."/>
            <person name="Nakanishi M."/>
            <person name="Sayaka M."/>
            <person name="Hattori M."/>
            <person name="Ohkuma M."/>
        </authorList>
    </citation>
    <scope>NUCLEOTIDE SEQUENCE [LARGE SCALE GENOMIC DNA]</scope>
    <source>
        <strain evidence="2">JCM19235</strain>
    </source>
</reference>
<dbReference type="STRING" id="990268.JCM19235_1241"/>
<protein>
    <submittedName>
        <fullName evidence="1">Uncharacterized protein</fullName>
    </submittedName>
</protein>
<name>A0A090S5F3_9VIBR</name>
<reference evidence="1 2" key="2">
    <citation type="submission" date="2014-09" db="EMBL/GenBank/DDBJ databases">
        <authorList>
            <consortium name="NBRP consortium"/>
            <person name="Sawabe T."/>
            <person name="Meirelles P."/>
            <person name="Nakanishi M."/>
            <person name="Sayaka M."/>
            <person name="Hattori M."/>
            <person name="Ohkuma M."/>
        </authorList>
    </citation>
    <scope>NUCLEOTIDE SEQUENCE [LARGE SCALE GENOMIC DNA]</scope>
    <source>
        <strain evidence="2">JCM19235</strain>
    </source>
</reference>
<keyword evidence="2" id="KW-1185">Reference proteome</keyword>
<sequence>MPVRLYFAMEKQIARIRAETDLRHLAVSSSVMDSERFSKVHQTLIMEQGEVYQLERSKFVHAEAGAINKLKALM</sequence>